<dbReference type="CDD" id="cd00130">
    <property type="entry name" value="PAS"/>
    <property type="match status" value="1"/>
</dbReference>
<dbReference type="EMBL" id="FOIC01000006">
    <property type="protein sequence ID" value="SET40092.1"/>
    <property type="molecule type" value="Genomic_DNA"/>
</dbReference>
<evidence type="ECO:0000313" key="6">
    <source>
        <dbReference type="Proteomes" id="UP000324021"/>
    </source>
</evidence>
<evidence type="ECO:0000313" key="4">
    <source>
        <dbReference type="EMBL" id="SET40092.1"/>
    </source>
</evidence>
<gene>
    <name evidence="4" type="ORF">SAMN04488694_106101</name>
    <name evidence="3" type="ORF">SAMN05192552_100694</name>
</gene>
<protein>
    <submittedName>
        <fullName evidence="3">PAS domain S-box-containing protein</fullName>
    </submittedName>
</protein>
<proteinExistence type="predicted"/>
<sequence length="273" mass="29444">MLVPPAAGIEPSVRGQPAQRTLLVVDQERDRDHIERAFDDEPVVIETAATLAAARASVDEIDCLLVPATVTDDDSDMTSDDAAATDRSGEHVGWLETVKTDTPALPIVVLAAEVTPTLMRAVRAYEWTAVVGRDEPRERLVTCITDLLERHRLTALSKRSLASVELTGDAVALVDPTDGIQFASRSLRMQFGADGDELVGTPWQELFTDDAVSHLESVALPTVAEGWRWTGTCTGQRRTGVTFPVRVRLGGLEDGSLVFVVSEADTSASGHED</sequence>
<dbReference type="InterPro" id="IPR001789">
    <property type="entry name" value="Sig_transdc_resp-reg_receiver"/>
</dbReference>
<dbReference type="OrthoDB" id="8127at2157"/>
<keyword evidence="5" id="KW-1185">Reference proteome</keyword>
<feature type="domain" description="Response regulatory" evidence="2">
    <location>
        <begin position="20"/>
        <end position="148"/>
    </location>
</feature>
<organism evidence="3 6">
    <name type="scientific">Natrinema hispanicum</name>
    <dbReference type="NCBI Taxonomy" id="392421"/>
    <lineage>
        <taxon>Archaea</taxon>
        <taxon>Methanobacteriati</taxon>
        <taxon>Methanobacteriota</taxon>
        <taxon>Stenosarchaea group</taxon>
        <taxon>Halobacteria</taxon>
        <taxon>Halobacteriales</taxon>
        <taxon>Natrialbaceae</taxon>
        <taxon>Natrinema</taxon>
    </lineage>
</organism>
<dbReference type="AlphaFoldDB" id="A0A1G6NMD2"/>
<dbReference type="STRING" id="392421.SAMN04488694_106101"/>
<name>A0A1G6NMD2_9EURY</name>
<dbReference type="RefSeq" id="WP_092931933.1">
    <property type="nucleotide sequence ID" value="NZ_FMZP01000006.1"/>
</dbReference>
<reference evidence="4" key="2">
    <citation type="submission" date="2016-10" db="EMBL/GenBank/DDBJ databases">
        <authorList>
            <person name="de Groot N.N."/>
        </authorList>
    </citation>
    <scope>NUCLEOTIDE SEQUENCE [LARGE SCALE GENOMIC DNA]</scope>
    <source>
        <strain evidence="4">CDM_6</strain>
    </source>
</reference>
<dbReference type="InterPro" id="IPR035965">
    <property type="entry name" value="PAS-like_dom_sf"/>
</dbReference>
<dbReference type="GO" id="GO:0000160">
    <property type="term" value="P:phosphorelay signal transduction system"/>
    <property type="evidence" value="ECO:0007669"/>
    <property type="project" value="InterPro"/>
</dbReference>
<dbReference type="SUPFAM" id="SSF55785">
    <property type="entry name" value="PYP-like sensor domain (PAS domain)"/>
    <property type="match status" value="1"/>
</dbReference>
<dbReference type="Pfam" id="PF13426">
    <property type="entry name" value="PAS_9"/>
    <property type="match status" value="1"/>
</dbReference>
<dbReference type="Proteomes" id="UP000324021">
    <property type="component" value="Unassembled WGS sequence"/>
</dbReference>
<dbReference type="InterPro" id="IPR000014">
    <property type="entry name" value="PAS"/>
</dbReference>
<comment type="caution">
    <text evidence="1">Lacks conserved residue(s) required for the propagation of feature annotation.</text>
</comment>
<evidence type="ECO:0000259" key="2">
    <source>
        <dbReference type="PROSITE" id="PS50110"/>
    </source>
</evidence>
<evidence type="ECO:0000256" key="1">
    <source>
        <dbReference type="PROSITE-ProRule" id="PRU00169"/>
    </source>
</evidence>
<reference evidence="5 6" key="1">
    <citation type="submission" date="2016-10" db="EMBL/GenBank/DDBJ databases">
        <authorList>
            <person name="Varghese N."/>
            <person name="Submissions S."/>
        </authorList>
    </citation>
    <scope>NUCLEOTIDE SEQUENCE [LARGE SCALE GENOMIC DNA]</scope>
    <source>
        <strain evidence="3 6">CDM_1</strain>
        <strain evidence="5">CDM_6</strain>
    </source>
</reference>
<dbReference type="Proteomes" id="UP000199320">
    <property type="component" value="Unassembled WGS sequence"/>
</dbReference>
<evidence type="ECO:0000313" key="5">
    <source>
        <dbReference type="Proteomes" id="UP000199320"/>
    </source>
</evidence>
<dbReference type="Gene3D" id="3.30.450.20">
    <property type="entry name" value="PAS domain"/>
    <property type="match status" value="1"/>
</dbReference>
<dbReference type="NCBIfam" id="TIGR00229">
    <property type="entry name" value="sensory_box"/>
    <property type="match status" value="1"/>
</dbReference>
<evidence type="ECO:0000313" key="3">
    <source>
        <dbReference type="EMBL" id="SDC68888.1"/>
    </source>
</evidence>
<dbReference type="EMBL" id="FMZP01000006">
    <property type="protein sequence ID" value="SDC68888.1"/>
    <property type="molecule type" value="Genomic_DNA"/>
</dbReference>
<accession>A0A1G6NMD2</accession>
<dbReference type="PROSITE" id="PS50110">
    <property type="entry name" value="RESPONSE_REGULATORY"/>
    <property type="match status" value="1"/>
</dbReference>